<dbReference type="SUPFAM" id="SSF88713">
    <property type="entry name" value="Glycoside hydrolase/deacetylase"/>
    <property type="match status" value="1"/>
</dbReference>
<dbReference type="InterPro" id="IPR011330">
    <property type="entry name" value="Glyco_hydro/deAcase_b/a-brl"/>
</dbReference>
<dbReference type="GO" id="GO:0005975">
    <property type="term" value="P:carbohydrate metabolic process"/>
    <property type="evidence" value="ECO:0007669"/>
    <property type="project" value="InterPro"/>
</dbReference>
<feature type="compositionally biased region" description="Low complexity" evidence="1">
    <location>
        <begin position="65"/>
        <end position="99"/>
    </location>
</feature>
<dbReference type="InterPro" id="IPR052740">
    <property type="entry name" value="CE4"/>
</dbReference>
<evidence type="ECO:0000313" key="2">
    <source>
        <dbReference type="EMBL" id="MDV7177921.1"/>
    </source>
</evidence>
<comment type="caution">
    <text evidence="2">The sequence shown here is derived from an EMBL/GenBank/DDBJ whole genome shotgun (WGS) entry which is preliminary data.</text>
</comment>
<dbReference type="RefSeq" id="WP_317676974.1">
    <property type="nucleotide sequence ID" value="NZ_JAWLUK010000019.1"/>
</dbReference>
<evidence type="ECO:0008006" key="4">
    <source>
        <dbReference type="Google" id="ProtNLM"/>
    </source>
</evidence>
<protein>
    <recommendedName>
        <fullName evidence="4">Polysaccharide deacetylase</fullName>
    </recommendedName>
</protein>
<dbReference type="EMBL" id="JAWLUK010000019">
    <property type="protein sequence ID" value="MDV7177921.1"/>
    <property type="molecule type" value="Genomic_DNA"/>
</dbReference>
<dbReference type="AlphaFoldDB" id="A0AAP5TAB5"/>
<evidence type="ECO:0000313" key="3">
    <source>
        <dbReference type="Proteomes" id="UP001185728"/>
    </source>
</evidence>
<gene>
    <name evidence="2" type="ORF">R4064_09840</name>
</gene>
<name>A0AAP5TAB5_9MICC</name>
<dbReference type="PANTHER" id="PTHR45985">
    <property type="match status" value="1"/>
</dbReference>
<feature type="compositionally biased region" description="Low complexity" evidence="1">
    <location>
        <begin position="40"/>
        <end position="58"/>
    </location>
</feature>
<dbReference type="PROSITE" id="PS51257">
    <property type="entry name" value="PROKAR_LIPOPROTEIN"/>
    <property type="match status" value="1"/>
</dbReference>
<feature type="region of interest" description="Disordered" evidence="1">
    <location>
        <begin position="1"/>
        <end position="20"/>
    </location>
</feature>
<dbReference type="Gene3D" id="3.20.20.370">
    <property type="entry name" value="Glycoside hydrolase/deacetylase"/>
    <property type="match status" value="1"/>
</dbReference>
<proteinExistence type="predicted"/>
<organism evidence="2 3">
    <name type="scientific">Micrococcus yunnanensis</name>
    <dbReference type="NCBI Taxonomy" id="566027"/>
    <lineage>
        <taxon>Bacteria</taxon>
        <taxon>Bacillati</taxon>
        <taxon>Actinomycetota</taxon>
        <taxon>Actinomycetes</taxon>
        <taxon>Micrococcales</taxon>
        <taxon>Micrococcaceae</taxon>
        <taxon>Micrococcus</taxon>
    </lineage>
</organism>
<sequence length="454" mass="48926">MSFPRRSARTVDTPSPRRRRWWGTSVALALVLAGCAAPQGDEGTAAGSSGATDAAVSSPASADGSEASSSQGRSSDAASSPAAASSGGGSPSAAADPADPALALAARSHEGVPMRAFTAEERPPQFVLFSFDGGRQDARWKTFLDAAADSDAKFTVFQSAINLIETANRENYTAPGNEPGYVGTEFGGDEAEVAQRIENINTAHAAGHEIGTHYAGHLCAPTRYGADHWSTAEWKQEYGSFTDILSDPGAYNPGSSLPALEVTPDDVKGGRLPCLDGEWDQLVPMWKDNGLEYDTSRAAAASGVAWPYQEDGIWEFEMPMTWSPVLAEKDAASPFVMAMDYNFWISGNGGKDIPEDVARLTDFQYRTYRYMYDSAFAGNRAPLVFGNHFNDWGLNAFNPAVEKVMREVCVEEDTYCVTYQQMIAWLELQDPEVLAAWRDQARSATGTDAWALGW</sequence>
<evidence type="ECO:0000256" key="1">
    <source>
        <dbReference type="SAM" id="MobiDB-lite"/>
    </source>
</evidence>
<dbReference type="PANTHER" id="PTHR45985:SF3">
    <property type="entry name" value="CHITIN DEACETYLASE-LIKE 4"/>
    <property type="match status" value="1"/>
</dbReference>
<accession>A0AAP5TAB5</accession>
<feature type="region of interest" description="Disordered" evidence="1">
    <location>
        <begin position="38"/>
        <end position="99"/>
    </location>
</feature>
<reference evidence="2" key="1">
    <citation type="submission" date="2023-10" db="EMBL/GenBank/DDBJ databases">
        <title>Development of a sustainable strategy for remediation of hydrocarbon-contaminated territories based on the waste exchange concept.</title>
        <authorList>
            <person name="Krivoruchko A."/>
        </authorList>
    </citation>
    <scope>NUCLEOTIDE SEQUENCE</scope>
    <source>
        <strain evidence="2">IEGM 1325</strain>
    </source>
</reference>
<dbReference type="Proteomes" id="UP001185728">
    <property type="component" value="Unassembled WGS sequence"/>
</dbReference>